<keyword evidence="5" id="KW-0963">Cytoplasm</keyword>
<gene>
    <name evidence="14" type="ORF">ASCRUDRAFT_73983</name>
</gene>
<dbReference type="AlphaFoldDB" id="A0A1D2VRV7"/>
<evidence type="ECO:0000256" key="6">
    <source>
        <dbReference type="ARBA" id="ARBA00022679"/>
    </source>
</evidence>
<name>A0A1D2VRV7_9ASCO</name>
<dbReference type="STRING" id="1344418.A0A1D2VRV7"/>
<dbReference type="HAMAP" id="MF_00139">
    <property type="entry name" value="PurH"/>
    <property type="match status" value="1"/>
</dbReference>
<dbReference type="CDD" id="cd01421">
    <property type="entry name" value="IMPCH"/>
    <property type="match status" value="1"/>
</dbReference>
<dbReference type="GO" id="GO:0004643">
    <property type="term" value="F:phosphoribosylaminoimidazolecarboxamide formyltransferase activity"/>
    <property type="evidence" value="ECO:0007669"/>
    <property type="project" value="UniProtKB-EC"/>
</dbReference>
<keyword evidence="7" id="KW-0658">Purine biosynthesis</keyword>
<dbReference type="FunFam" id="3.40.50.1380:FF:000003">
    <property type="entry name" value="Bifunctional purine biosynthesis protein"/>
    <property type="match status" value="1"/>
</dbReference>
<evidence type="ECO:0000313" key="14">
    <source>
        <dbReference type="EMBL" id="ODV64341.1"/>
    </source>
</evidence>
<dbReference type="NCBIfam" id="TIGR00355">
    <property type="entry name" value="purH"/>
    <property type="match status" value="1"/>
</dbReference>
<dbReference type="SUPFAM" id="SSF52335">
    <property type="entry name" value="Methylglyoxal synthase-like"/>
    <property type="match status" value="1"/>
</dbReference>
<feature type="domain" description="MGS-like" evidence="13">
    <location>
        <begin position="1"/>
        <end position="150"/>
    </location>
</feature>
<evidence type="ECO:0000259" key="13">
    <source>
        <dbReference type="PROSITE" id="PS51855"/>
    </source>
</evidence>
<protein>
    <submittedName>
        <fullName evidence="14">Bifunctional purine biosynthesis protein ADE17</fullName>
    </submittedName>
</protein>
<dbReference type="FunFam" id="3.40.140.20:FF:000003">
    <property type="entry name" value="Bifunctional purine biosynthesis protein"/>
    <property type="match status" value="1"/>
</dbReference>
<dbReference type="Pfam" id="PF01808">
    <property type="entry name" value="AICARFT_IMPCHas"/>
    <property type="match status" value="1"/>
</dbReference>
<comment type="pathway">
    <text evidence="2">Purine metabolism; IMP biosynthesis via de novo pathway; IMP from 5-formamido-1-(5-phospho-D-ribosyl)imidazole-4-carboxamide: step 1/1.</text>
</comment>
<evidence type="ECO:0000256" key="4">
    <source>
        <dbReference type="ARBA" id="ARBA00007667"/>
    </source>
</evidence>
<reference evidence="15" key="1">
    <citation type="submission" date="2016-05" db="EMBL/GenBank/DDBJ databases">
        <title>Comparative genomics of biotechnologically important yeasts.</title>
        <authorList>
            <consortium name="DOE Joint Genome Institute"/>
            <person name="Riley R."/>
            <person name="Haridas S."/>
            <person name="Wolfe K.H."/>
            <person name="Lopes M.R."/>
            <person name="Hittinger C.T."/>
            <person name="Goker M."/>
            <person name="Salamov A."/>
            <person name="Wisecaver J."/>
            <person name="Long T.M."/>
            <person name="Aerts A.L."/>
            <person name="Barry K."/>
            <person name="Choi C."/>
            <person name="Clum A."/>
            <person name="Coughlan A.Y."/>
            <person name="Deshpande S."/>
            <person name="Douglass A.P."/>
            <person name="Hanson S.J."/>
            <person name="Klenk H.-P."/>
            <person name="Labutti K."/>
            <person name="Lapidus A."/>
            <person name="Lindquist E."/>
            <person name="Lipzen A."/>
            <person name="Meier-Kolthoff J.P."/>
            <person name="Ohm R.A."/>
            <person name="Otillar R.P."/>
            <person name="Pangilinan J."/>
            <person name="Peng Y."/>
            <person name="Rokas A."/>
            <person name="Rosa C.A."/>
            <person name="Scheuner C."/>
            <person name="Sibirny A.A."/>
            <person name="Slot J.C."/>
            <person name="Stielow J.B."/>
            <person name="Sun H."/>
            <person name="Kurtzman C.P."/>
            <person name="Blackwell M."/>
            <person name="Grigoriev I.V."/>
            <person name="Jeffries T.W."/>
        </authorList>
    </citation>
    <scope>NUCLEOTIDE SEQUENCE [LARGE SCALE GENOMIC DNA]</scope>
    <source>
        <strain evidence="15">DSM 1968</strain>
    </source>
</reference>
<dbReference type="InterPro" id="IPR024051">
    <property type="entry name" value="AICAR_Tfase_dup_dom_sf"/>
</dbReference>
<dbReference type="GO" id="GO:0005829">
    <property type="term" value="C:cytosol"/>
    <property type="evidence" value="ECO:0007669"/>
    <property type="project" value="UniProtKB-SubCell"/>
</dbReference>
<dbReference type="InterPro" id="IPR011607">
    <property type="entry name" value="MGS-like_dom"/>
</dbReference>
<dbReference type="EMBL" id="KV454475">
    <property type="protein sequence ID" value="ODV64341.1"/>
    <property type="molecule type" value="Genomic_DNA"/>
</dbReference>
<evidence type="ECO:0000256" key="5">
    <source>
        <dbReference type="ARBA" id="ARBA00022490"/>
    </source>
</evidence>
<dbReference type="SMART" id="SM00798">
    <property type="entry name" value="AICARFT_IMPCHas"/>
    <property type="match status" value="1"/>
</dbReference>
<dbReference type="InterPro" id="IPR024050">
    <property type="entry name" value="AICAR_Tfase_insert_dom_sf"/>
</dbReference>
<comment type="function">
    <text evidence="12">Bifunctional enzyme that catalyzes the last two steps of purine biosynthesis. Acts as a transformylase that incorporates a formyl group to the AMP analog AICAR (5-amino-1-(5-phospho-beta-D-ribosyl)imidazole-4-carboxamide) to produce the intermediate formyl-AICAR (FAICAR). Also catalyzes the cyclization of FAICAR to IMP.</text>
</comment>
<dbReference type="PANTHER" id="PTHR11692:SF0">
    <property type="entry name" value="BIFUNCTIONAL PURINE BIOSYNTHESIS PROTEIN ATIC"/>
    <property type="match status" value="1"/>
</dbReference>
<keyword evidence="15" id="KW-1185">Reference proteome</keyword>
<evidence type="ECO:0000256" key="7">
    <source>
        <dbReference type="ARBA" id="ARBA00022755"/>
    </source>
</evidence>
<evidence type="ECO:0000256" key="12">
    <source>
        <dbReference type="ARBA" id="ARBA00054363"/>
    </source>
</evidence>
<organism evidence="14 15">
    <name type="scientific">Ascoidea rubescens DSM 1968</name>
    <dbReference type="NCBI Taxonomy" id="1344418"/>
    <lineage>
        <taxon>Eukaryota</taxon>
        <taxon>Fungi</taxon>
        <taxon>Dikarya</taxon>
        <taxon>Ascomycota</taxon>
        <taxon>Saccharomycotina</taxon>
        <taxon>Saccharomycetes</taxon>
        <taxon>Ascoideaceae</taxon>
        <taxon>Ascoidea</taxon>
    </lineage>
</organism>
<dbReference type="OrthoDB" id="6017153at2759"/>
<dbReference type="InParanoid" id="A0A1D2VRV7"/>
<dbReference type="Pfam" id="PF02142">
    <property type="entry name" value="MGS"/>
    <property type="match status" value="1"/>
</dbReference>
<dbReference type="FunCoup" id="A0A1D2VRV7">
    <property type="interactions" value="1064"/>
</dbReference>
<dbReference type="Gene3D" id="3.40.140.20">
    <property type="match status" value="2"/>
</dbReference>
<dbReference type="InterPro" id="IPR036914">
    <property type="entry name" value="MGS-like_dom_sf"/>
</dbReference>
<dbReference type="InterPro" id="IPR002695">
    <property type="entry name" value="PurH-like"/>
</dbReference>
<accession>A0A1D2VRV7</accession>
<evidence type="ECO:0000256" key="8">
    <source>
        <dbReference type="ARBA" id="ARBA00022801"/>
    </source>
</evidence>
<dbReference type="PROSITE" id="PS51855">
    <property type="entry name" value="MGS"/>
    <property type="match status" value="1"/>
</dbReference>
<dbReference type="InterPro" id="IPR016193">
    <property type="entry name" value="Cytidine_deaminase-like"/>
</dbReference>
<dbReference type="PIRSF" id="PIRSF000414">
    <property type="entry name" value="AICARFT_IMPCHas"/>
    <property type="match status" value="1"/>
</dbReference>
<keyword evidence="6" id="KW-0808">Transferase</keyword>
<dbReference type="RefSeq" id="XP_020050648.1">
    <property type="nucleotide sequence ID" value="XM_020192504.1"/>
</dbReference>
<comment type="subcellular location">
    <subcellularLocation>
        <location evidence="1">Cytoplasm</location>
        <location evidence="1">Cytosol</location>
    </subcellularLocation>
</comment>
<evidence type="ECO:0000256" key="11">
    <source>
        <dbReference type="ARBA" id="ARBA00050687"/>
    </source>
</evidence>
<dbReference type="Gene3D" id="1.10.287.440">
    <property type="match status" value="1"/>
</dbReference>
<keyword evidence="8" id="KW-0378">Hydrolase</keyword>
<evidence type="ECO:0000256" key="10">
    <source>
        <dbReference type="ARBA" id="ARBA00050488"/>
    </source>
</evidence>
<keyword evidence="9" id="KW-0511">Multifunctional enzyme</keyword>
<sequence length="593" mass="64913">MSTASSTQKIAILSVYDKTGLLDLAKGLIKNNFKLLGSGGTATLIRKNGIEIDDVSAITKFPEMLGGRVKTLHPAVHGGILARNIDSDDNDLSNLNISKIDIVVCNLYPFKETIAAPDVTIADAVEQIDIGGVTLLRAAAKNHQRVTIISDPNDYSGVLEQIEEKNEISQDFRNKLALKAFEHTADYDSTISDYFRKVYSPQVSQLSLRYGANPHQKSAQAFVESGDLPFKVLSGSPGYINLLDALNSWPLVQELSSSLNLPAAASFKHVSPAGVALGLPLTDVEKKIYFVGKNDLLSPLANAYIRARGADRMSSFGDFIALSDIVDVATAKYISKEVSDGVIAPGYQPEALEILKNKKKGKYCVLQIDPNYKPNPVETRQVFGVSLQQNRNDVKLDVGNFKIISKNASLTPQAITDLTVASIALKFTQSNSVCYAKDGMVIGLGAGQQSRIHCTRLAGDKADNWWFRQHPRVLEIKWAKGVKRPEKSNAIDLFVTGQVPTEEPEKSEYESKFETVPVPFTADERKEWLSQLTDVSLSSDAFFPFPDNVYRAARSGVKFITAATGSVMDQAVIAAADSQDIVYLENPIRLFHH</sequence>
<comment type="catalytic activity">
    <reaction evidence="11">
        <text>IMP + H2O = 5-formamido-1-(5-phospho-D-ribosyl)imidazole-4-carboxamide</text>
        <dbReference type="Rhea" id="RHEA:18445"/>
        <dbReference type="ChEBI" id="CHEBI:15377"/>
        <dbReference type="ChEBI" id="CHEBI:58053"/>
        <dbReference type="ChEBI" id="CHEBI:58467"/>
        <dbReference type="EC" id="3.5.4.10"/>
    </reaction>
</comment>
<dbReference type="NCBIfam" id="NF005492">
    <property type="entry name" value="PRK07106.1"/>
    <property type="match status" value="1"/>
</dbReference>
<dbReference type="Gene3D" id="3.40.50.1380">
    <property type="entry name" value="Methylglyoxal synthase-like domain"/>
    <property type="match status" value="1"/>
</dbReference>
<evidence type="ECO:0000256" key="9">
    <source>
        <dbReference type="ARBA" id="ARBA00023268"/>
    </source>
</evidence>
<dbReference type="FunFam" id="1.10.287.440:FF:000001">
    <property type="entry name" value="Bifunctional purine biosynthesis protein PURH"/>
    <property type="match status" value="1"/>
</dbReference>
<evidence type="ECO:0000256" key="2">
    <source>
        <dbReference type="ARBA" id="ARBA00004844"/>
    </source>
</evidence>
<dbReference type="SUPFAM" id="SSF53927">
    <property type="entry name" value="Cytidine deaminase-like"/>
    <property type="match status" value="1"/>
</dbReference>
<dbReference type="SMART" id="SM00851">
    <property type="entry name" value="MGS"/>
    <property type="match status" value="1"/>
</dbReference>
<dbReference type="GeneID" id="30966140"/>
<evidence type="ECO:0000313" key="15">
    <source>
        <dbReference type="Proteomes" id="UP000095038"/>
    </source>
</evidence>
<evidence type="ECO:0000256" key="1">
    <source>
        <dbReference type="ARBA" id="ARBA00004514"/>
    </source>
</evidence>
<comment type="pathway">
    <text evidence="3">Purine metabolism; IMP biosynthesis via de novo pathway; 5-formamido-1-(5-phospho-D-ribosyl)imidazole-4-carboxamide from 5-amino-1-(5-phospho-D-ribosyl)imidazole-4-carboxamide (10-formyl THF route): step 1/1.</text>
</comment>
<proteinExistence type="inferred from homology"/>
<dbReference type="UniPathway" id="UPA00074">
    <property type="reaction ID" value="UER00133"/>
</dbReference>
<dbReference type="GO" id="GO:0003937">
    <property type="term" value="F:IMP cyclohydrolase activity"/>
    <property type="evidence" value="ECO:0007669"/>
    <property type="project" value="UniProtKB-EC"/>
</dbReference>
<dbReference type="GO" id="GO:0006189">
    <property type="term" value="P:'de novo' IMP biosynthetic process"/>
    <property type="evidence" value="ECO:0007669"/>
    <property type="project" value="UniProtKB-UniPathway"/>
</dbReference>
<dbReference type="Proteomes" id="UP000095038">
    <property type="component" value="Unassembled WGS sequence"/>
</dbReference>
<comment type="catalytic activity">
    <reaction evidence="10">
        <text>(6R)-10-formyltetrahydrofolate + 5-amino-1-(5-phospho-beta-D-ribosyl)imidazole-4-carboxamide = 5-formamido-1-(5-phospho-D-ribosyl)imidazole-4-carboxamide + (6S)-5,6,7,8-tetrahydrofolate</text>
        <dbReference type="Rhea" id="RHEA:22192"/>
        <dbReference type="ChEBI" id="CHEBI:57453"/>
        <dbReference type="ChEBI" id="CHEBI:58467"/>
        <dbReference type="ChEBI" id="CHEBI:58475"/>
        <dbReference type="ChEBI" id="CHEBI:195366"/>
        <dbReference type="EC" id="2.1.2.3"/>
    </reaction>
</comment>
<comment type="similarity">
    <text evidence="4">Belongs to the PurH family.</text>
</comment>
<evidence type="ECO:0000256" key="3">
    <source>
        <dbReference type="ARBA" id="ARBA00004954"/>
    </source>
</evidence>
<dbReference type="PANTHER" id="PTHR11692">
    <property type="entry name" value="BIFUNCTIONAL PURINE BIOSYNTHESIS PROTEIN PURH"/>
    <property type="match status" value="1"/>
</dbReference>